<dbReference type="STRING" id="1423776.FD04_GL000795"/>
<feature type="region of interest" description="Disordered" evidence="5">
    <location>
        <begin position="794"/>
        <end position="816"/>
    </location>
</feature>
<evidence type="ECO:0000256" key="4">
    <source>
        <dbReference type="ARBA" id="ARBA00023088"/>
    </source>
</evidence>
<reference evidence="8 9" key="1">
    <citation type="journal article" date="2015" name="Genome Announc.">
        <title>Expanding the biotechnology potential of lactobacilli through comparative genomics of 213 strains and associated genera.</title>
        <authorList>
            <person name="Sun Z."/>
            <person name="Harris H.M."/>
            <person name="McCann A."/>
            <person name="Guo C."/>
            <person name="Argimon S."/>
            <person name="Zhang W."/>
            <person name="Yang X."/>
            <person name="Jeffery I.B."/>
            <person name="Cooney J.C."/>
            <person name="Kagawa T.F."/>
            <person name="Liu W."/>
            <person name="Song Y."/>
            <person name="Salvetti E."/>
            <person name="Wrobel A."/>
            <person name="Rasinkangas P."/>
            <person name="Parkhill J."/>
            <person name="Rea M.C."/>
            <person name="O'Sullivan O."/>
            <person name="Ritari J."/>
            <person name="Douillard F.P."/>
            <person name="Paul Ross R."/>
            <person name="Yang R."/>
            <person name="Briner A.E."/>
            <person name="Felis G.E."/>
            <person name="de Vos W.M."/>
            <person name="Barrangou R."/>
            <person name="Klaenhammer T.R."/>
            <person name="Caufield P.W."/>
            <person name="Cui Y."/>
            <person name="Zhang H."/>
            <person name="O'Toole P.W."/>
        </authorList>
    </citation>
    <scope>NUCLEOTIDE SEQUENCE [LARGE SCALE GENOMIC DNA]</scope>
    <source>
        <strain evidence="8 9">DSM 19909</strain>
    </source>
</reference>
<protein>
    <submittedName>
        <fullName evidence="8">Mucus binding protein</fullName>
    </submittedName>
</protein>
<dbReference type="NCBIfam" id="TIGR01167">
    <property type="entry name" value="LPXTG_anchor"/>
    <property type="match status" value="1"/>
</dbReference>
<keyword evidence="4" id="KW-0572">Peptidoglycan-anchor</keyword>
<sequence length="2654" mass="281520">MKKQTNRQRQKLLDDVEQKKVWFKLYKAGTKWVIAGLATVAFGMTVSVGQVKADTTESGVSSSLISDQSTVAPPAEQPTTTDVANLNTDETSTTADQLANTTDQTKGESQSSNAGSSQTVQPDNSATAGTVADSQPTVTPPASISESSSNPTTQPESNSNTTGSSQAESGPPTVAPQSTTSNSVADSGTVVAAQPVEVPAIPENIVNAPIAPLALAAVAASTVHASDINTAAVDITAMALTDGFAAKKFPSPVITTDVSKLAPAITYYFDGKEVIRITNFTINPNQSTSWTPLPNKLSNEILTNKMYQGNYTLTATNTRTVDGQLELTQNSVVTLNFGAKTLTSSGTNKIANDVMIKLATLNGAGAVTSSSNVELYDPNFARWEYEIVPITIPGYKNEFTFPTADSSLVFEFQEMMDSNDINTLPLPDGFSLHWGFMQVTPTTINLNPAITDWQPYNGAGTVSNMIMRGTGTAAGDTITISTVDGTKSLKVVVGNDYNWSANLAGTFNANDALYVVESNNLGDTPGADIAQQKNVISRVINYVDSSNQVLASKTTQNVEMTRAVSGNYINSSLSNVTYGAWQINDSFAAVTPPTVSGYLAATELVPAANADPTKPLTTVNVTYNPVGQYTFTGYTQPVTPIAYPNAKDDPTTIDVTGVEIPFYQGYTAQMDGNQLKLKDANNPVGGYIAPVPVDPLKNTAITYSADEQKVTVIGQDVTDESNPVQLFIYDQPGYSGDIINYSPQADINDAINSGYSMIENQFSASGMTYDFDQNIDQKYLINFVHILAPVSSNTSIKPGEPVDPNNPDGPKWPADSQDVSALSKVVTSTIDYVNDEGNIVWPSQTQKLQFETTGTIDLITGALNSDEKWVPVTPDANGEPDTTFDAVVSPSVARYYTLDPVVPEQTGISEKTVDQTTTVIYLTLGSWQTNDPNIKDIRYPFDPNNSGGILPNTAPNYPVIPYVPGMTPVGPEGVPLAPKNPSNVSEGYVPPTPTYLSGNTEINYLADPQQATITYQDVENPDEPSILGDVDQIEGDAGTTSDYRTTDRIKALAAQGYQLQTDDYPTDGVVFDDDYQTVQTFTVNFIHLVVTITPDKPGQPGQPIDPDVADGAKWPAGTDDVSALTKDVTSTITYVFENGDNAAPTVVDHVTFTRTATVDILTGIVTPADTWTVVTKNADGTEDTAFDAVLSPVINGYIASLKQVPAVTDVTPTTDNLTTEVTYRQLGSWVPTDPSLPAIIYPNDPDNGNGILPLTDPQSPVIAYVPGMTPLGPDGNALIPKNPDDPTQGYIPPVPADLSQPTPITYTANPQRATVTYQDIQIPDKPVAIGIVDVLVGKTGETIDYATADRINELVAQGYQLVADGYPTSAVKFDNVNNEDQAFLVTFVHANASITPEQPGVPGDPIDANNPNGPKWPTGSDDVGTITKSVVETIHYVEESNQLLAEDYVNQIDFATTGRVDLVTGTITPDETGWQVTSKNAFGNPDNTFEAVKSPVIAGYYTKTTVIDAVPNIDAKTADIEQTVIYLTLGGWETNDPATPVISYPNDPNNGGQLLPATDPNYPVIPYVPGKTPVGPDGKPLTPKDPDDATLGYLPPTPEDLSKPTPITYTEDPQQATITYQDVSDENQPVVLGEVDRIEGEAGTTAVYTTASRIAELTARGYQLQDDEYPKDGLVFDNDWRTVQDFVVRFVHATATLTPDAPGKPGEPIDPNNPTGPKWPVGTDDVSGLKKDVTSTITYVVPDTQTGPAQYTDVISFVSTASVDMVSGTVTPNNDWTVATKNSDGSDDTTFDAVKSPQVVGYFTMTPEVPAVSGITHTSDDISNEVIYEKLGAWTPTDPSLPSVDYPNDPNNAGQLLPTDDPNYPVIPYVPGKTPVDADGNALKPKDPADITQGYVPPTPADLGTSTPIDYTLNAQKATVTYQDVEDKLQPNTLGKVDVIEGKTGEVMTYTTAERIADLVAQGFVLQNDEYSASDKTFDQVDHVDQAFVVNFVHGTATITPENPGKPGEPVDSNNPTGPKWPVGSDDVTNLTKVVTETISYEGPQGKVADNHSDQVTFTRTATIDLTTGDVTPAATWTVQTKNADGTPDTTFDAVISPVIPGYYTTTPVVAAVMDLNADSKNVAITVTYGQLGGWTTDNPEQPVIAYPNNPNNPGGVLPVTDPSAPVIPYVPGLTPVGPDGEGLQPKDPSDPSQGYLPPTPIDPGQSTPINYIANPQLATVTYQDIEDPNAPMTIGIVDNLAGKTGETSAYRTATRIAELVAKGYVLQEDNYPTAGVVFDTIDDNVQAFTVTFTHATATLTPETTVTPGTSVDADNPDGPKWPSGVDDKSQVIRNVSETVTYVDVTGQQVAETHHDSVQFTRTVTVDLVNGTVTPATDWTAQNGDTTFDAVNSPLINGFFASKAVIDAVTNLNVDSPNVVEEVVYKQLGGWVTGEPGIAPVPYPNDPTNAAGTLNPTDPQLPTIPYVPGKTPVGPDSVALTPKNPSVPADGYLPPAPADLSKDTTITYVDNDNGGVTDTGNGTPETPETDGTGATPNTDQPGKDQSGTDTIGEISPGTGVQQTEPEIDVPGTNGQGEQMPKPVTESAPTTGVNETGSLQPGPSTNKLTIGTATSSQQKLPQTSDSQSLWATIGLALMSLLAALGLSGKRRKEDE</sequence>
<feature type="transmembrane region" description="Helical" evidence="6">
    <location>
        <begin position="2627"/>
        <end position="2645"/>
    </location>
</feature>
<dbReference type="Pfam" id="PF17966">
    <property type="entry name" value="Muc_B2"/>
    <property type="match status" value="7"/>
</dbReference>
<feature type="compositionally biased region" description="Polar residues" evidence="5">
    <location>
        <begin position="56"/>
        <end position="168"/>
    </location>
</feature>
<dbReference type="Pfam" id="PF17965">
    <property type="entry name" value="MucBP_2"/>
    <property type="match status" value="6"/>
</dbReference>
<evidence type="ECO:0000313" key="8">
    <source>
        <dbReference type="EMBL" id="KRK97823.1"/>
    </source>
</evidence>
<dbReference type="EMBL" id="AZEE01000028">
    <property type="protein sequence ID" value="KRK97823.1"/>
    <property type="molecule type" value="Genomic_DNA"/>
</dbReference>
<dbReference type="Gene3D" id="2.60.40.4300">
    <property type="match status" value="7"/>
</dbReference>
<dbReference type="InterPro" id="IPR041558">
    <property type="entry name" value="MucBP_2"/>
</dbReference>
<feature type="compositionally biased region" description="Low complexity" evidence="5">
    <location>
        <begin position="2509"/>
        <end position="2536"/>
    </location>
</feature>
<feature type="region of interest" description="Disordered" evidence="5">
    <location>
        <begin position="1999"/>
        <end position="2026"/>
    </location>
</feature>
<evidence type="ECO:0000256" key="6">
    <source>
        <dbReference type="SAM" id="Phobius"/>
    </source>
</evidence>
<dbReference type="Pfam" id="PF00746">
    <property type="entry name" value="Gram_pos_anchor"/>
    <property type="match status" value="1"/>
</dbReference>
<keyword evidence="6" id="KW-1133">Transmembrane helix</keyword>
<feature type="region of interest" description="Disordered" evidence="5">
    <location>
        <begin position="1698"/>
        <end position="1717"/>
    </location>
</feature>
<feature type="compositionally biased region" description="Polar residues" evidence="5">
    <location>
        <begin position="2537"/>
        <end position="2549"/>
    </location>
</feature>
<dbReference type="NCBIfam" id="TIGR03715">
    <property type="entry name" value="KxYKxGKxW"/>
    <property type="match status" value="1"/>
</dbReference>
<feature type="domain" description="Gram-positive cocci surface proteins LPxTG" evidence="7">
    <location>
        <begin position="2619"/>
        <end position="2654"/>
    </location>
</feature>
<keyword evidence="3" id="KW-0732">Signal</keyword>
<evidence type="ECO:0000256" key="2">
    <source>
        <dbReference type="ARBA" id="ARBA00022525"/>
    </source>
</evidence>
<keyword evidence="2" id="KW-0964">Secreted</keyword>
<gene>
    <name evidence="8" type="ORF">FD04_GL000795</name>
</gene>
<accession>A0A0R1LQ09</accession>
<feature type="region of interest" description="Disordered" evidence="5">
    <location>
        <begin position="56"/>
        <end position="186"/>
    </location>
</feature>
<organism evidence="8 9">
    <name type="scientific">Secundilactobacillus odoratitofui DSM 19909 = JCM 15043</name>
    <dbReference type="NCBI Taxonomy" id="1423776"/>
    <lineage>
        <taxon>Bacteria</taxon>
        <taxon>Bacillati</taxon>
        <taxon>Bacillota</taxon>
        <taxon>Bacilli</taxon>
        <taxon>Lactobacillales</taxon>
        <taxon>Lactobacillaceae</taxon>
        <taxon>Secundilactobacillus</taxon>
    </lineage>
</organism>
<dbReference type="Pfam" id="PF19258">
    <property type="entry name" value="KxYKxGKxW_sig"/>
    <property type="match status" value="1"/>
</dbReference>
<keyword evidence="9" id="KW-1185">Reference proteome</keyword>
<feature type="region of interest" description="Disordered" evidence="5">
    <location>
        <begin position="2174"/>
        <end position="2206"/>
    </location>
</feature>
<feature type="compositionally biased region" description="Polar residues" evidence="5">
    <location>
        <begin position="2586"/>
        <end position="2606"/>
    </location>
</feature>
<evidence type="ECO:0000259" key="7">
    <source>
        <dbReference type="PROSITE" id="PS50847"/>
    </source>
</evidence>
<name>A0A0R1LQ09_9LACO</name>
<dbReference type="PATRIC" id="fig|1423776.4.peg.802"/>
<dbReference type="Gene3D" id="3.10.20.470">
    <property type="match status" value="6"/>
</dbReference>
<evidence type="ECO:0000313" key="9">
    <source>
        <dbReference type="Proteomes" id="UP000051160"/>
    </source>
</evidence>
<feature type="transmembrane region" description="Helical" evidence="6">
    <location>
        <begin position="32"/>
        <end position="51"/>
    </location>
</feature>
<evidence type="ECO:0000256" key="1">
    <source>
        <dbReference type="ARBA" id="ARBA00022512"/>
    </source>
</evidence>
<dbReference type="InterPro" id="IPR019931">
    <property type="entry name" value="LPXTG_anchor"/>
</dbReference>
<feature type="region of interest" description="Disordered" evidence="5">
    <location>
        <begin position="1020"/>
        <end position="1041"/>
    </location>
</feature>
<keyword evidence="1" id="KW-0134">Cell wall</keyword>
<feature type="compositionally biased region" description="Polar residues" evidence="5">
    <location>
        <begin position="175"/>
        <end position="186"/>
    </location>
</feature>
<dbReference type="RefSeq" id="WP_056947624.1">
    <property type="nucleotide sequence ID" value="NZ_AZEE01000028.1"/>
</dbReference>
<dbReference type="PROSITE" id="PS50847">
    <property type="entry name" value="GRAM_POS_ANCHORING"/>
    <property type="match status" value="1"/>
</dbReference>
<feature type="region of interest" description="Disordered" evidence="5">
    <location>
        <begin position="2469"/>
        <end position="2606"/>
    </location>
</feature>
<dbReference type="InterPro" id="IPR022263">
    <property type="entry name" value="KxYKxGKxW"/>
</dbReference>
<comment type="caution">
    <text evidence="8">The sequence shown here is derived from an EMBL/GenBank/DDBJ whole genome shotgun (WGS) entry which is preliminary data.</text>
</comment>
<evidence type="ECO:0000256" key="5">
    <source>
        <dbReference type="SAM" id="MobiDB-lite"/>
    </source>
</evidence>
<proteinExistence type="predicted"/>
<keyword evidence="6" id="KW-0472">Membrane</keyword>
<dbReference type="InterPro" id="IPR041495">
    <property type="entry name" value="Mub_B2"/>
</dbReference>
<keyword evidence="6" id="KW-0812">Transmembrane</keyword>
<evidence type="ECO:0000256" key="3">
    <source>
        <dbReference type="ARBA" id="ARBA00022729"/>
    </source>
</evidence>
<dbReference type="Proteomes" id="UP000051160">
    <property type="component" value="Unassembled WGS sequence"/>
</dbReference>